<dbReference type="GO" id="GO:0008184">
    <property type="term" value="F:glycogen phosphorylase activity"/>
    <property type="evidence" value="ECO:0007669"/>
    <property type="project" value="InterPro"/>
</dbReference>
<evidence type="ECO:0000256" key="8">
    <source>
        <dbReference type="ARBA" id="ARBA00023277"/>
    </source>
</evidence>
<dbReference type="InterPro" id="IPR035090">
    <property type="entry name" value="Pyridoxal_P_attach_site"/>
</dbReference>
<feature type="compositionally biased region" description="Acidic residues" evidence="11">
    <location>
        <begin position="600"/>
        <end position="610"/>
    </location>
</feature>
<keyword evidence="7 9" id="KW-0663">Pyridoxal phosphate</keyword>
<gene>
    <name evidence="12" type="ORF">RJ639_002387</name>
</gene>
<dbReference type="Gene3D" id="3.40.50.2000">
    <property type="entry name" value="Glycogen Phosphorylase B"/>
    <property type="match status" value="3"/>
</dbReference>
<evidence type="ECO:0000256" key="4">
    <source>
        <dbReference type="ARBA" id="ARBA00022533"/>
    </source>
</evidence>
<dbReference type="SUPFAM" id="SSF53756">
    <property type="entry name" value="UDP-Glycosyltransferase/glycogen phosphorylase"/>
    <property type="match status" value="2"/>
</dbReference>
<dbReference type="EC" id="2.4.1.1" evidence="10"/>
<keyword evidence="4" id="KW-0021">Allosteric enzyme</keyword>
<dbReference type="EMBL" id="JAVXUP010000021">
    <property type="protein sequence ID" value="KAK3042341.1"/>
    <property type="molecule type" value="Genomic_DNA"/>
</dbReference>
<dbReference type="GO" id="GO:0030170">
    <property type="term" value="F:pyridoxal phosphate binding"/>
    <property type="evidence" value="ECO:0007669"/>
    <property type="project" value="TreeGrafter"/>
</dbReference>
<dbReference type="PANTHER" id="PTHR11468:SF27">
    <property type="entry name" value="ALPHA-1,4 GLUCAN PHOSPHORYLASE L-2 ISOZYME, CHLOROPLASTIC_AMYLOPLASTIC"/>
    <property type="match status" value="1"/>
</dbReference>
<evidence type="ECO:0000256" key="6">
    <source>
        <dbReference type="ARBA" id="ARBA00022679"/>
    </source>
</evidence>
<evidence type="ECO:0000313" key="12">
    <source>
        <dbReference type="EMBL" id="KAK3042341.1"/>
    </source>
</evidence>
<reference evidence="12" key="1">
    <citation type="submission" date="2022-12" db="EMBL/GenBank/DDBJ databases">
        <title>Draft genome assemblies for two species of Escallonia (Escalloniales).</title>
        <authorList>
            <person name="Chanderbali A."/>
            <person name="Dervinis C."/>
            <person name="Anghel I."/>
            <person name="Soltis D."/>
            <person name="Soltis P."/>
            <person name="Zapata F."/>
        </authorList>
    </citation>
    <scope>NUCLEOTIDE SEQUENCE</scope>
    <source>
        <strain evidence="12">UCBG64.0493</strain>
        <tissue evidence="12">Leaf</tissue>
    </source>
</reference>
<feature type="region of interest" description="Disordered" evidence="11">
    <location>
        <begin position="583"/>
        <end position="610"/>
    </location>
</feature>
<dbReference type="CDD" id="cd04300">
    <property type="entry name" value="GT35_Glycogen_Phosphorylase"/>
    <property type="match status" value="1"/>
</dbReference>
<sequence>MASPAFSLTNSISHPNSISGVAADFYLRRSTHSNLLLSRTIRSLRSRRGLAVKNVASSQEQKLKDTLTQEGPTANVLSRMIEGLFSSPHGFKYNHIAFLNFGVCFSGIPDTLDGILPDSASVASSIKYHTAFTPSFSPEKFEDSQALYYAAAESVRDMLIINWNATYDYYEKINVKQAYYLSMEFLQGRALLNAIGNLELSGVYAEALRKLGHTLEAVATHEPDAALGNGGLGRLASCFLDSLATLNYPAWGYGLRYKYGLFKQLITKDGQEEVAESWLEMGSPWEIVRNDVSYPVKFYGKVSLGLDGRKEWVGGEDIMAVAYDVPIPGYKTKTTINLRLWSTKVAPESFDLLAFNAGDHAKAYEALKKAETICYVLYPGDESLKGKTLRLKQQYTLCSASLQDIIARFERRSGELVDWKKFPEKVAVQMNDTHPTLCIPELIRILVDVKGLSWKEAWEITQRQALRLVFFSSSSDRQKTKFLWCTLFLHSYLSGRTVAYTNHTVLPEALEKWSLNLLQELLPRHLEIIEMIDLELINTIIAEYGTEDLELLQQKLKEMRILDNIELPSSILELLVKPEDIPATNAVEEDETSNEAIESASEEDQSEVEVEVEVEVEEDTDTTENKTSLKFEPDPKLPKMVRMANLSVVGGHAVNGVAEIHSDIVKNEVFNEFYKLWPEKFHNKTNGVTPRRWISFCNPELSKIITKWTKTEDWVINTEKLVELQKFADDEELQSEWREAKRSNKKKVVSFLKEKTGYLVSPDAMFDVQVKRIHEYKRQLLNIMGIVYRYKKMKEMSPKERKATFAPRVCIFGGKAFATYVQAKRIVKFITDVGATVNHDPEIGDLLKVVFVPDYNVSVAEVLIPGSELSQHISTAGMEASGTSNMKFAMNGCILIGTLDGANVEIREEVGEDNFFLFGAKAHEIAGLRKERAEGKFVPDPRFEEVKTFVRSGIFGPYNYNELMGSLEGNEGHGRADYFLVGKDFPGYLECQEKVDEAYRDQKKWTRMSILNTAGSSKFSSDRTIHQYARDIWMLEPVVLP</sequence>
<dbReference type="PIRSF" id="PIRSF000460">
    <property type="entry name" value="Pprylas_GlgP"/>
    <property type="match status" value="1"/>
</dbReference>
<dbReference type="AlphaFoldDB" id="A0AA88X9Z2"/>
<evidence type="ECO:0000256" key="2">
    <source>
        <dbReference type="ARBA" id="ARBA00001933"/>
    </source>
</evidence>
<comment type="cofactor">
    <cofactor evidence="2 10">
        <name>pyridoxal 5'-phosphate</name>
        <dbReference type="ChEBI" id="CHEBI:597326"/>
    </cofactor>
</comment>
<evidence type="ECO:0000256" key="11">
    <source>
        <dbReference type="SAM" id="MobiDB-lite"/>
    </source>
</evidence>
<dbReference type="PROSITE" id="PS00102">
    <property type="entry name" value="PHOSPHORYLASE"/>
    <property type="match status" value="1"/>
</dbReference>
<accession>A0AA88X9Z2</accession>
<dbReference type="Pfam" id="PF00343">
    <property type="entry name" value="Phosphorylase"/>
    <property type="match status" value="3"/>
</dbReference>
<name>A0AA88X9Z2_9ASTE</name>
<comment type="catalytic activity">
    <reaction evidence="1 10">
        <text>[(1-&gt;4)-alpha-D-glucosyl](n) + phosphate = [(1-&gt;4)-alpha-D-glucosyl](n-1) + alpha-D-glucose 1-phosphate</text>
        <dbReference type="Rhea" id="RHEA:41732"/>
        <dbReference type="Rhea" id="RHEA-COMP:9584"/>
        <dbReference type="Rhea" id="RHEA-COMP:9586"/>
        <dbReference type="ChEBI" id="CHEBI:15444"/>
        <dbReference type="ChEBI" id="CHEBI:43474"/>
        <dbReference type="ChEBI" id="CHEBI:58601"/>
        <dbReference type="EC" id="2.4.1.1"/>
    </reaction>
</comment>
<dbReference type="Proteomes" id="UP001188597">
    <property type="component" value="Unassembled WGS sequence"/>
</dbReference>
<evidence type="ECO:0000256" key="9">
    <source>
        <dbReference type="PIRSR" id="PIRSR000460-1"/>
    </source>
</evidence>
<comment type="similarity">
    <text evidence="3 10">Belongs to the glycogen phosphorylase family.</text>
</comment>
<keyword evidence="13" id="KW-1185">Reference proteome</keyword>
<comment type="caution">
    <text evidence="12">The sequence shown here is derived from an EMBL/GenBank/DDBJ whole genome shotgun (WGS) entry which is preliminary data.</text>
</comment>
<comment type="function">
    <text evidence="10">Allosteric enzyme that catalyzes the rate-limiting step in glycogen catabolism, the phosphorolytic cleavage of glycogen to produce glucose-1-phosphate, and plays a central role in maintaining cellular and organismal glucose homeostasis.</text>
</comment>
<evidence type="ECO:0000256" key="3">
    <source>
        <dbReference type="ARBA" id="ARBA00006047"/>
    </source>
</evidence>
<dbReference type="FunFam" id="3.40.50.2000:FF:000003">
    <property type="entry name" value="Alpha-1,4 glucan phosphorylase"/>
    <property type="match status" value="1"/>
</dbReference>
<evidence type="ECO:0000256" key="1">
    <source>
        <dbReference type="ARBA" id="ARBA00001275"/>
    </source>
</evidence>
<protein>
    <recommendedName>
        <fullName evidence="10">Alpha-1,4 glucan phosphorylase</fullName>
        <ecNumber evidence="10">2.4.1.1</ecNumber>
    </recommendedName>
</protein>
<evidence type="ECO:0000256" key="7">
    <source>
        <dbReference type="ARBA" id="ARBA00022898"/>
    </source>
</evidence>
<evidence type="ECO:0000313" key="13">
    <source>
        <dbReference type="Proteomes" id="UP001188597"/>
    </source>
</evidence>
<keyword evidence="5 10" id="KW-0328">Glycosyltransferase</keyword>
<dbReference type="GO" id="GO:0005737">
    <property type="term" value="C:cytoplasm"/>
    <property type="evidence" value="ECO:0007669"/>
    <property type="project" value="TreeGrafter"/>
</dbReference>
<dbReference type="InterPro" id="IPR000811">
    <property type="entry name" value="Glyco_trans_35"/>
</dbReference>
<keyword evidence="8 10" id="KW-0119">Carbohydrate metabolism</keyword>
<dbReference type="PANTHER" id="PTHR11468">
    <property type="entry name" value="GLYCOGEN PHOSPHORYLASE"/>
    <property type="match status" value="1"/>
</dbReference>
<evidence type="ECO:0000256" key="5">
    <source>
        <dbReference type="ARBA" id="ARBA00022676"/>
    </source>
</evidence>
<keyword evidence="6 10" id="KW-0808">Transferase</keyword>
<dbReference type="FunFam" id="3.40.50.2000:FF:000807">
    <property type="entry name" value="Alpha-glucan phosphorylase 2, cytosolic"/>
    <property type="match status" value="1"/>
</dbReference>
<organism evidence="12 13">
    <name type="scientific">Escallonia herrerae</name>
    <dbReference type="NCBI Taxonomy" id="1293975"/>
    <lineage>
        <taxon>Eukaryota</taxon>
        <taxon>Viridiplantae</taxon>
        <taxon>Streptophyta</taxon>
        <taxon>Embryophyta</taxon>
        <taxon>Tracheophyta</taxon>
        <taxon>Spermatophyta</taxon>
        <taxon>Magnoliopsida</taxon>
        <taxon>eudicotyledons</taxon>
        <taxon>Gunneridae</taxon>
        <taxon>Pentapetalae</taxon>
        <taxon>asterids</taxon>
        <taxon>campanulids</taxon>
        <taxon>Escalloniales</taxon>
        <taxon>Escalloniaceae</taxon>
        <taxon>Escallonia</taxon>
    </lineage>
</organism>
<proteinExistence type="inferred from homology"/>
<dbReference type="GO" id="GO:0005980">
    <property type="term" value="P:glycogen catabolic process"/>
    <property type="evidence" value="ECO:0007669"/>
    <property type="project" value="TreeGrafter"/>
</dbReference>
<evidence type="ECO:0000256" key="10">
    <source>
        <dbReference type="RuleBase" id="RU000587"/>
    </source>
</evidence>
<feature type="modified residue" description="N6-(pyridoxal phosphate)lysine" evidence="9">
    <location>
        <position position="887"/>
    </location>
</feature>